<proteinExistence type="predicted"/>
<dbReference type="RefSeq" id="XP_007773870.1">
    <property type="nucleotide sequence ID" value="XM_007775680.1"/>
</dbReference>
<feature type="transmembrane region" description="Helical" evidence="2">
    <location>
        <begin position="178"/>
        <end position="198"/>
    </location>
</feature>
<feature type="domain" description="DUF6534" evidence="3">
    <location>
        <begin position="181"/>
        <end position="268"/>
    </location>
</feature>
<evidence type="ECO:0000259" key="3">
    <source>
        <dbReference type="Pfam" id="PF20152"/>
    </source>
</evidence>
<feature type="compositionally biased region" description="Basic and acidic residues" evidence="1">
    <location>
        <begin position="348"/>
        <end position="360"/>
    </location>
</feature>
<keyword evidence="2" id="KW-1133">Transmembrane helix</keyword>
<dbReference type="EMBL" id="JH711587">
    <property type="protein sequence ID" value="EIW75864.1"/>
    <property type="molecule type" value="Genomic_DNA"/>
</dbReference>
<dbReference type="AlphaFoldDB" id="A0A5M3MAI2"/>
<sequence length="397" mass="44468">MAVATAFLQGPLLGTLTILLLYGVNCMQLFFYSQNYNDQMSLRLLVLGIWVLETVFVGLSINFIEFYVIEHFTDIQMLEKPVWSVPAAFLVGFTVAFIVNLAFIWRIWRICEKGKYWVTISLIVLAFTRLGRWTPIPVRNVRLTAFTALGWVNGILAFSSVTWLEFRESAFGTIISSWFLSAVVDILIAVSLSFYLYGRRTGMSRTDNIINRLLMYTINTGALTSIGAILVPVAFLALPKSTAFLGVLQVQTKLYSISFMASLNSRKSTIAHAERKVPTVEGTPLATLPQTPRLLKHFSMRKSGEGMSEPVLPRIEIQRTTVTDVYLERGDVDGNDIRDSDDDALSSQDRKHYVSRDAKRSTLSVPETPSSPRSPLRPASGERPRLAPIVVQHGHAR</sequence>
<name>A0A5M3MAI2_CONPW</name>
<comment type="caution">
    <text evidence="4">The sequence shown here is derived from an EMBL/GenBank/DDBJ whole genome shotgun (WGS) entry which is preliminary data.</text>
</comment>
<evidence type="ECO:0000313" key="5">
    <source>
        <dbReference type="Proteomes" id="UP000053558"/>
    </source>
</evidence>
<accession>A0A5M3MAI2</accession>
<feature type="transmembrane region" description="Helical" evidence="2">
    <location>
        <begin position="81"/>
        <end position="104"/>
    </location>
</feature>
<feature type="compositionally biased region" description="Low complexity" evidence="1">
    <location>
        <begin position="370"/>
        <end position="379"/>
    </location>
</feature>
<dbReference type="PANTHER" id="PTHR40465">
    <property type="entry name" value="CHROMOSOME 1, WHOLE GENOME SHOTGUN SEQUENCE"/>
    <property type="match status" value="1"/>
</dbReference>
<feature type="transmembrane region" description="Helical" evidence="2">
    <location>
        <begin position="44"/>
        <end position="69"/>
    </location>
</feature>
<keyword evidence="2" id="KW-0472">Membrane</keyword>
<gene>
    <name evidence="4" type="ORF">CONPUDRAFT_76917</name>
</gene>
<protein>
    <recommendedName>
        <fullName evidence="3">DUF6534 domain-containing protein</fullName>
    </recommendedName>
</protein>
<keyword evidence="5" id="KW-1185">Reference proteome</keyword>
<feature type="transmembrane region" description="Helical" evidence="2">
    <location>
        <begin position="218"/>
        <end position="238"/>
    </location>
</feature>
<evidence type="ECO:0000256" key="1">
    <source>
        <dbReference type="SAM" id="MobiDB-lite"/>
    </source>
</evidence>
<keyword evidence="2" id="KW-0812">Transmembrane</keyword>
<feature type="region of interest" description="Disordered" evidence="1">
    <location>
        <begin position="331"/>
        <end position="397"/>
    </location>
</feature>
<reference evidence="5" key="1">
    <citation type="journal article" date="2012" name="Science">
        <title>The Paleozoic origin of enzymatic lignin decomposition reconstructed from 31 fungal genomes.</title>
        <authorList>
            <person name="Floudas D."/>
            <person name="Binder M."/>
            <person name="Riley R."/>
            <person name="Barry K."/>
            <person name="Blanchette R.A."/>
            <person name="Henrissat B."/>
            <person name="Martinez A.T."/>
            <person name="Otillar R."/>
            <person name="Spatafora J.W."/>
            <person name="Yadav J.S."/>
            <person name="Aerts A."/>
            <person name="Benoit I."/>
            <person name="Boyd A."/>
            <person name="Carlson A."/>
            <person name="Copeland A."/>
            <person name="Coutinho P.M."/>
            <person name="de Vries R.P."/>
            <person name="Ferreira P."/>
            <person name="Findley K."/>
            <person name="Foster B."/>
            <person name="Gaskell J."/>
            <person name="Glotzer D."/>
            <person name="Gorecki P."/>
            <person name="Heitman J."/>
            <person name="Hesse C."/>
            <person name="Hori C."/>
            <person name="Igarashi K."/>
            <person name="Jurgens J.A."/>
            <person name="Kallen N."/>
            <person name="Kersten P."/>
            <person name="Kohler A."/>
            <person name="Kuees U."/>
            <person name="Kumar T.K.A."/>
            <person name="Kuo A."/>
            <person name="LaButti K."/>
            <person name="Larrondo L.F."/>
            <person name="Lindquist E."/>
            <person name="Ling A."/>
            <person name="Lombard V."/>
            <person name="Lucas S."/>
            <person name="Lundell T."/>
            <person name="Martin R."/>
            <person name="McLaughlin D.J."/>
            <person name="Morgenstern I."/>
            <person name="Morin E."/>
            <person name="Murat C."/>
            <person name="Nagy L.G."/>
            <person name="Nolan M."/>
            <person name="Ohm R.A."/>
            <person name="Patyshakuliyeva A."/>
            <person name="Rokas A."/>
            <person name="Ruiz-Duenas F.J."/>
            <person name="Sabat G."/>
            <person name="Salamov A."/>
            <person name="Samejima M."/>
            <person name="Schmutz J."/>
            <person name="Slot J.C."/>
            <person name="St John F."/>
            <person name="Stenlid J."/>
            <person name="Sun H."/>
            <person name="Sun S."/>
            <person name="Syed K."/>
            <person name="Tsang A."/>
            <person name="Wiebenga A."/>
            <person name="Young D."/>
            <person name="Pisabarro A."/>
            <person name="Eastwood D.C."/>
            <person name="Martin F."/>
            <person name="Cullen D."/>
            <person name="Grigoriev I.V."/>
            <person name="Hibbett D.S."/>
        </authorList>
    </citation>
    <scope>NUCLEOTIDE SEQUENCE [LARGE SCALE GENOMIC DNA]</scope>
    <source>
        <strain evidence="5">RWD-64-598 SS2</strain>
    </source>
</reference>
<feature type="transmembrane region" description="Helical" evidence="2">
    <location>
        <begin position="12"/>
        <end position="32"/>
    </location>
</feature>
<dbReference type="KEGG" id="cput:CONPUDRAFT_76917"/>
<dbReference type="InterPro" id="IPR045339">
    <property type="entry name" value="DUF6534"/>
</dbReference>
<organism evidence="4 5">
    <name type="scientific">Coniophora puteana (strain RWD-64-598)</name>
    <name type="common">Brown rot fungus</name>
    <dbReference type="NCBI Taxonomy" id="741705"/>
    <lineage>
        <taxon>Eukaryota</taxon>
        <taxon>Fungi</taxon>
        <taxon>Dikarya</taxon>
        <taxon>Basidiomycota</taxon>
        <taxon>Agaricomycotina</taxon>
        <taxon>Agaricomycetes</taxon>
        <taxon>Agaricomycetidae</taxon>
        <taxon>Boletales</taxon>
        <taxon>Coniophorineae</taxon>
        <taxon>Coniophoraceae</taxon>
        <taxon>Coniophora</taxon>
    </lineage>
</organism>
<feature type="transmembrane region" description="Helical" evidence="2">
    <location>
        <begin position="145"/>
        <end position="166"/>
    </location>
</feature>
<dbReference type="PANTHER" id="PTHR40465:SF1">
    <property type="entry name" value="DUF6534 DOMAIN-CONTAINING PROTEIN"/>
    <property type="match status" value="1"/>
</dbReference>
<dbReference type="Pfam" id="PF20152">
    <property type="entry name" value="DUF6534"/>
    <property type="match status" value="1"/>
</dbReference>
<evidence type="ECO:0000313" key="4">
    <source>
        <dbReference type="EMBL" id="EIW75864.1"/>
    </source>
</evidence>
<dbReference type="GeneID" id="19209540"/>
<dbReference type="Proteomes" id="UP000053558">
    <property type="component" value="Unassembled WGS sequence"/>
</dbReference>
<evidence type="ECO:0000256" key="2">
    <source>
        <dbReference type="SAM" id="Phobius"/>
    </source>
</evidence>
<dbReference type="OrthoDB" id="3270417at2759"/>